<evidence type="ECO:0000256" key="10">
    <source>
        <dbReference type="HAMAP-Rule" id="MF_03140"/>
    </source>
</evidence>
<evidence type="ECO:0000256" key="9">
    <source>
        <dbReference type="ARBA" id="ARBA00023204"/>
    </source>
</evidence>
<evidence type="ECO:0000256" key="7">
    <source>
        <dbReference type="ARBA" id="ARBA00022839"/>
    </source>
</evidence>
<comment type="similarity">
    <text evidence="10">Belongs to the XPG/RAD2 endonuclease family. FEN1 subfamily.</text>
</comment>
<keyword evidence="3 10" id="KW-0479">Metal-binding</keyword>
<keyword evidence="7 10" id="KW-0269">Exonuclease</keyword>
<comment type="cofactor">
    <cofactor evidence="10">
        <name>Mg(2+)</name>
        <dbReference type="ChEBI" id="CHEBI:18420"/>
    </cofactor>
    <text evidence="10">Binds 2 magnesium ions per subunit. They probably participate in the reaction catalyzed by the enzyme. May bind an additional third magnesium ion after substrate binding.</text>
</comment>
<dbReference type="CDD" id="cd09867">
    <property type="entry name" value="PIN_FEN1"/>
    <property type="match status" value="1"/>
</dbReference>
<evidence type="ECO:0000313" key="14">
    <source>
        <dbReference type="EMBL" id="WIA09995.1"/>
    </source>
</evidence>
<dbReference type="Pfam" id="PF00752">
    <property type="entry name" value="XPG_N"/>
    <property type="match status" value="1"/>
</dbReference>
<dbReference type="SMART" id="SM00485">
    <property type="entry name" value="XPGN"/>
    <property type="match status" value="1"/>
</dbReference>
<organism evidence="14 15">
    <name type="scientific">Tetradesmus obliquus</name>
    <name type="common">Green alga</name>
    <name type="synonym">Acutodesmus obliquus</name>
    <dbReference type="NCBI Taxonomy" id="3088"/>
    <lineage>
        <taxon>Eukaryota</taxon>
        <taxon>Viridiplantae</taxon>
        <taxon>Chlorophyta</taxon>
        <taxon>core chlorophytes</taxon>
        <taxon>Chlorophyceae</taxon>
        <taxon>CS clade</taxon>
        <taxon>Sphaeropleales</taxon>
        <taxon>Scenedesmaceae</taxon>
        <taxon>Tetradesmus</taxon>
    </lineage>
</organism>
<dbReference type="EC" id="3.1.-.-" evidence="10"/>
<dbReference type="SMART" id="SM00484">
    <property type="entry name" value="XPGI"/>
    <property type="match status" value="1"/>
</dbReference>
<dbReference type="SUPFAM" id="SSF88723">
    <property type="entry name" value="PIN domain-like"/>
    <property type="match status" value="1"/>
</dbReference>
<feature type="region of interest" description="Disordered" evidence="11">
    <location>
        <begin position="367"/>
        <end position="398"/>
    </location>
</feature>
<keyword evidence="6 10" id="KW-0378">Hydrolase</keyword>
<feature type="compositionally biased region" description="Low complexity" evidence="11">
    <location>
        <begin position="379"/>
        <end position="390"/>
    </location>
</feature>
<dbReference type="PRINTS" id="PR00853">
    <property type="entry name" value="XPGRADSUPER"/>
</dbReference>
<evidence type="ECO:0000256" key="2">
    <source>
        <dbReference type="ARBA" id="ARBA00022722"/>
    </source>
</evidence>
<keyword evidence="9 10" id="KW-0234">DNA repair</keyword>
<name>A0ABY8TLZ1_TETOB</name>
<evidence type="ECO:0000256" key="1">
    <source>
        <dbReference type="ARBA" id="ARBA00022705"/>
    </source>
</evidence>
<protein>
    <recommendedName>
        <fullName evidence="10">Flap endonuclease 1</fullName>
        <shortName evidence="10">FEN-1</shortName>
        <ecNumber evidence="10">3.1.-.-</ecNumber>
    </recommendedName>
    <alternativeName>
        <fullName evidence="10">Flap structure-specific endonuclease 1</fullName>
    </alternativeName>
</protein>
<comment type="subcellular location">
    <subcellularLocation>
        <location evidence="10">Nucleus</location>
        <location evidence="10">Nucleolus</location>
    </subcellularLocation>
    <subcellularLocation>
        <location evidence="10">Nucleus</location>
        <location evidence="10">Nucleoplasm</location>
    </subcellularLocation>
    <subcellularLocation>
        <location evidence="10">Mitochondrion</location>
    </subcellularLocation>
    <text evidence="10">Resides mostly in the nucleoli and relocalizes to the nucleoplasm upon DNA damage.</text>
</comment>
<accession>A0ABY8TLZ1</accession>
<dbReference type="PANTHER" id="PTHR11081">
    <property type="entry name" value="FLAP ENDONUCLEASE FAMILY MEMBER"/>
    <property type="match status" value="1"/>
</dbReference>
<evidence type="ECO:0000256" key="4">
    <source>
        <dbReference type="ARBA" id="ARBA00022759"/>
    </source>
</evidence>
<evidence type="ECO:0000313" key="15">
    <source>
        <dbReference type="Proteomes" id="UP001244341"/>
    </source>
</evidence>
<dbReference type="InterPro" id="IPR023426">
    <property type="entry name" value="Flap_endonuc"/>
</dbReference>
<dbReference type="EMBL" id="CP126209">
    <property type="protein sequence ID" value="WIA09995.1"/>
    <property type="molecule type" value="Genomic_DNA"/>
</dbReference>
<dbReference type="InterPro" id="IPR019974">
    <property type="entry name" value="XPG_CS"/>
</dbReference>
<dbReference type="Proteomes" id="UP001244341">
    <property type="component" value="Chromosome 2b"/>
</dbReference>
<dbReference type="SUPFAM" id="SSF47807">
    <property type="entry name" value="5' to 3' exonuclease, C-terminal subdomain"/>
    <property type="match status" value="1"/>
</dbReference>
<dbReference type="HAMAP" id="MF_00614">
    <property type="entry name" value="Fen"/>
    <property type="match status" value="1"/>
</dbReference>
<dbReference type="Pfam" id="PF00867">
    <property type="entry name" value="XPG_I"/>
    <property type="match status" value="1"/>
</dbReference>
<feature type="domain" description="XPG-I" evidence="12">
    <location>
        <begin position="147"/>
        <end position="219"/>
    </location>
</feature>
<comment type="function">
    <text evidence="10">Structure-specific nuclease with 5'-flap endonuclease and 5'-3' exonuclease activities involved in DNA replication and repair. During DNA replication, cleaves the 5'-overhanging flap structure that is generated by displacement synthesis when DNA polymerase encounters the 5'-end of a downstream Okazaki fragment. It enters the flap from the 5'-end and then tracks to cleave the flap base, leaving a nick for ligation. Also involved in the long patch base excision repair (LP-BER) pathway, by cleaving within the apurinic/apyrimidinic (AP) site-terminated flap. Acts as a genome stabilization factor that prevents flaps from equilibrating into structures that lead to duplications and deletions. Also possesses 5'-3' exonuclease activity on nicked or gapped double-stranded DNA, and exhibits RNase H activity. Also involved in replication and repair of rDNA and in repairing mitochondrial DNA.</text>
</comment>
<keyword evidence="15" id="KW-1185">Reference proteome</keyword>
<keyword evidence="10" id="KW-0539">Nucleus</keyword>
<keyword evidence="4 10" id="KW-0255">Endonuclease</keyword>
<dbReference type="Gene3D" id="3.40.50.1010">
    <property type="entry name" value="5'-nuclease"/>
    <property type="match status" value="1"/>
</dbReference>
<dbReference type="Gene3D" id="1.10.150.20">
    <property type="entry name" value="5' to 3' exonuclease, C-terminal subdomain"/>
    <property type="match status" value="1"/>
</dbReference>
<dbReference type="InterPro" id="IPR006084">
    <property type="entry name" value="XPG/Rad2"/>
</dbReference>
<keyword evidence="2 10" id="KW-0540">Nuclease</keyword>
<evidence type="ECO:0000256" key="6">
    <source>
        <dbReference type="ARBA" id="ARBA00022801"/>
    </source>
</evidence>
<evidence type="ECO:0000259" key="12">
    <source>
        <dbReference type="SMART" id="SM00484"/>
    </source>
</evidence>
<dbReference type="InterPro" id="IPR036279">
    <property type="entry name" value="5-3_exonuclease_C_sf"/>
</dbReference>
<dbReference type="InterPro" id="IPR006086">
    <property type="entry name" value="XPG-I_dom"/>
</dbReference>
<feature type="domain" description="XPG N-terminal" evidence="13">
    <location>
        <begin position="1"/>
        <end position="108"/>
    </location>
</feature>
<keyword evidence="8 10" id="KW-0460">Magnesium</keyword>
<keyword evidence="5 10" id="KW-0227">DNA damage</keyword>
<dbReference type="SMART" id="SM00279">
    <property type="entry name" value="HhH2"/>
    <property type="match status" value="1"/>
</dbReference>
<keyword evidence="10" id="KW-0597">Phosphoprotein</keyword>
<dbReference type="PANTHER" id="PTHR11081:SF9">
    <property type="entry name" value="FLAP ENDONUCLEASE 1"/>
    <property type="match status" value="1"/>
</dbReference>
<dbReference type="InterPro" id="IPR006085">
    <property type="entry name" value="XPG_DNA_repair_N"/>
</dbReference>
<evidence type="ECO:0000259" key="13">
    <source>
        <dbReference type="SMART" id="SM00485"/>
    </source>
</evidence>
<gene>
    <name evidence="14" type="ORF">OEZ85_010207</name>
</gene>
<evidence type="ECO:0000256" key="5">
    <source>
        <dbReference type="ARBA" id="ARBA00022763"/>
    </source>
</evidence>
<dbReference type="PROSITE" id="PS00842">
    <property type="entry name" value="XPG_2"/>
    <property type="match status" value="1"/>
</dbReference>
<keyword evidence="10" id="KW-0496">Mitochondrion</keyword>
<dbReference type="InterPro" id="IPR008918">
    <property type="entry name" value="HhH2"/>
</dbReference>
<evidence type="ECO:0000256" key="11">
    <source>
        <dbReference type="SAM" id="MobiDB-lite"/>
    </source>
</evidence>
<keyword evidence="1 10" id="KW-0235">DNA replication</keyword>
<sequence length="398" mass="42594">MGIHGLTKLLGDNAPKCIKEQAFNNYFGRKIAVDASMHIYQFLAVVGRQGDQLLSNEAGEVTSHLQGMFYRTARMLEAGIKPVYVFEGKPPELKMAQLRQRRERREEATEGLEKAKEAGDQEAIEKYGKRTIKVTSEHNEECKKLLRLMGVPVIDAPSEAEAQCAAMAKSGVVYGAATEDMDCLTFGCPVLIRHLMAPASQSAAIQEFSLPVLLEELGLNMTQFIDLCIMCGCDYAANIRGIGAVRALNLIKQHGSVEAAVASLDPAKYPLPEPYPYKEAAAFFAEPEVTPAEQLPPLKWSAPDEEGLIAFLVGEKSFNEDRVRNTVKKINAAKGKASQGRLESFFGPVTVKPSAGKAKAAAAAAAAKGKGGKGGAAKGGMAAKGGVKKAPISAGKKK</sequence>
<reference evidence="14 15" key="1">
    <citation type="submission" date="2023-05" db="EMBL/GenBank/DDBJ databases">
        <title>A 100% complete, gapless, phased diploid assembly of the Scenedesmus obliquus UTEX 3031 genome.</title>
        <authorList>
            <person name="Biondi T.C."/>
            <person name="Hanschen E.R."/>
            <person name="Kwon T."/>
            <person name="Eng W."/>
            <person name="Kruse C.P.S."/>
            <person name="Koehler S.I."/>
            <person name="Kunde Y."/>
            <person name="Gleasner C.D."/>
            <person name="You Mak K.T."/>
            <person name="Polle J."/>
            <person name="Hovde B.T."/>
            <person name="Starkenburg S.R."/>
        </authorList>
    </citation>
    <scope>NUCLEOTIDE SEQUENCE [LARGE SCALE GENOMIC DNA]</scope>
    <source>
        <strain evidence="14 15">DOE0152z</strain>
    </source>
</reference>
<evidence type="ECO:0000256" key="3">
    <source>
        <dbReference type="ARBA" id="ARBA00022723"/>
    </source>
</evidence>
<proteinExistence type="inferred from homology"/>
<dbReference type="InterPro" id="IPR029060">
    <property type="entry name" value="PIN-like_dom_sf"/>
</dbReference>
<evidence type="ECO:0000256" key="8">
    <source>
        <dbReference type="ARBA" id="ARBA00022842"/>
    </source>
</evidence>